<organism evidence="3 4">
    <name type="scientific">Gimesia maris</name>
    <dbReference type="NCBI Taxonomy" id="122"/>
    <lineage>
        <taxon>Bacteria</taxon>
        <taxon>Pseudomonadati</taxon>
        <taxon>Planctomycetota</taxon>
        <taxon>Planctomycetia</taxon>
        <taxon>Planctomycetales</taxon>
        <taxon>Planctomycetaceae</taxon>
        <taxon>Gimesia</taxon>
    </lineage>
</organism>
<evidence type="ECO:0000313" key="4">
    <source>
        <dbReference type="Proteomes" id="UP000322887"/>
    </source>
</evidence>
<name>A0ABX5YTP1_9PLAN</name>
<dbReference type="Gene3D" id="3.30.950.30">
    <property type="entry name" value="Schlafen, AAA domain"/>
    <property type="match status" value="1"/>
</dbReference>
<proteinExistence type="predicted"/>
<dbReference type="GeneID" id="98649285"/>
<feature type="domain" description="Schlafen AlbA-2" evidence="2">
    <location>
        <begin position="15"/>
        <end position="149"/>
    </location>
</feature>
<protein>
    <submittedName>
        <fullName evidence="3">Divergent AAA domain protein</fullName>
    </submittedName>
</protein>
<dbReference type="Pfam" id="PF04326">
    <property type="entry name" value="SLFN_AlbA_2"/>
    <property type="match status" value="1"/>
</dbReference>
<dbReference type="Proteomes" id="UP000322887">
    <property type="component" value="Chromosome"/>
</dbReference>
<gene>
    <name evidence="3" type="ORF">GmarT_48370</name>
</gene>
<dbReference type="InterPro" id="IPR038461">
    <property type="entry name" value="Schlafen_AlbA_2_dom_sf"/>
</dbReference>
<dbReference type="RefSeq" id="WP_002649628.1">
    <property type="nucleotide sequence ID" value="NZ_CP042910.1"/>
</dbReference>
<sequence>MHAKELLDQLNNTDEHSRLEAKTGSKIGDSILETICAFSNEPGLGGGYLLLGVKEITDTLFEPIYEPVDLSDVDKLQSELATQCATAFNIPLRPQIELHTIHLKNSRSKANVIVVRINEVDANQKPVFINKYKLPHGAYRRIGSSDIKCTEEDVLVLYQNRKSDSYDESVIDGASLDDISGEELDYYRELRKKEKEFADDLGYSDNDLLLAIGCAKIKGDKLVPTIAGLLLFGTKFALRRFFPMMRIDYLRVEGNEWIKDPDKRFDTIEIRDPLIRAFPRVSAAILDDIPKAFSLEDKGMQRRDISPIPSKVVRELVVNAVMHRDYRVQSPITVIRYSNRLEVRNPGYSLKSEDSFLQPGSETRNPKIAAVMHELGFAETKGSGLRTMKRLMQGAGLSAPNFESDRGNNQFNAYLLMHHFMSEDTINWLANFKEHNITSEEAQALFFVREVGAITVSAYKFINEVSGTDASIHLRRLRDINLLVRKGKRSNTYYLPTKSLLTPAGVVPDARVSRLDSYSEMEELPKDLKIEVTALGKKSTRKKMWNVILKLCEWKDLTPNEIAFYVSRNQDHIRMTYLTKLLDEELLTISTNRSNPHLTYEITKKGSRWLSENQKTNK</sequence>
<evidence type="ECO:0000313" key="3">
    <source>
        <dbReference type="EMBL" id="QEG18942.1"/>
    </source>
</evidence>
<feature type="region of interest" description="Disordered" evidence="1">
    <location>
        <begin position="1"/>
        <end position="21"/>
    </location>
</feature>
<evidence type="ECO:0000259" key="2">
    <source>
        <dbReference type="Pfam" id="PF04326"/>
    </source>
</evidence>
<dbReference type="EMBL" id="CP042910">
    <property type="protein sequence ID" value="QEG18942.1"/>
    <property type="molecule type" value="Genomic_DNA"/>
</dbReference>
<keyword evidence="4" id="KW-1185">Reference proteome</keyword>
<dbReference type="PANTHER" id="PTHR30595:SF6">
    <property type="entry name" value="SCHLAFEN ALBA-2 DOMAIN-CONTAINING PROTEIN"/>
    <property type="match status" value="1"/>
</dbReference>
<accession>A0ABX5YTP1</accession>
<evidence type="ECO:0000256" key="1">
    <source>
        <dbReference type="SAM" id="MobiDB-lite"/>
    </source>
</evidence>
<reference evidence="3 4" key="1">
    <citation type="submission" date="2019-08" db="EMBL/GenBank/DDBJ databases">
        <title>Deep-cultivation of Planctomycetes and their phenomic and genomic characterization uncovers novel biology.</title>
        <authorList>
            <person name="Wiegand S."/>
            <person name="Jogler M."/>
            <person name="Boedeker C."/>
            <person name="Pinto D."/>
            <person name="Vollmers J."/>
            <person name="Rivas-Marin E."/>
            <person name="Kohn T."/>
            <person name="Peeters S.H."/>
            <person name="Heuer A."/>
            <person name="Rast P."/>
            <person name="Oberbeckmann S."/>
            <person name="Bunk B."/>
            <person name="Jeske O."/>
            <person name="Meyerdierks A."/>
            <person name="Storesund J.E."/>
            <person name="Kallscheuer N."/>
            <person name="Luecker S."/>
            <person name="Lage O.M."/>
            <person name="Pohl T."/>
            <person name="Merkel B.J."/>
            <person name="Hornburger P."/>
            <person name="Mueller R.-W."/>
            <person name="Bruemmer F."/>
            <person name="Labrenz M."/>
            <person name="Spormann A.M."/>
            <person name="Op den Camp H."/>
            <person name="Overmann J."/>
            <person name="Amann R."/>
            <person name="Jetten M.S.M."/>
            <person name="Mascher T."/>
            <person name="Medema M.H."/>
            <person name="Devos D.P."/>
            <person name="Kaster A.-K."/>
            <person name="Ovreas L."/>
            <person name="Rohde M."/>
            <person name="Galperin M.Y."/>
            <person name="Jogler C."/>
        </authorList>
    </citation>
    <scope>NUCLEOTIDE SEQUENCE [LARGE SCALE GENOMIC DNA]</scope>
    <source>
        <strain evidence="3 4">DSM 8797</strain>
    </source>
</reference>
<dbReference type="PANTHER" id="PTHR30595">
    <property type="entry name" value="GLPR-RELATED TRANSCRIPTIONAL REPRESSOR"/>
    <property type="match status" value="1"/>
</dbReference>
<dbReference type="Pfam" id="PF13749">
    <property type="entry name" value="HATPase_c_4"/>
    <property type="match status" value="1"/>
</dbReference>
<dbReference type="InterPro" id="IPR007421">
    <property type="entry name" value="Schlafen_AlbA_2_dom"/>
</dbReference>
<dbReference type="InterPro" id="IPR038475">
    <property type="entry name" value="RecG_C_sf"/>
</dbReference>
<dbReference type="Gene3D" id="3.30.565.60">
    <property type="match status" value="1"/>
</dbReference>